<evidence type="ECO:0000256" key="2">
    <source>
        <dbReference type="SAM" id="Phobius"/>
    </source>
</evidence>
<feature type="compositionally biased region" description="Low complexity" evidence="1">
    <location>
        <begin position="400"/>
        <end position="413"/>
    </location>
</feature>
<feature type="compositionally biased region" description="Basic and acidic residues" evidence="1">
    <location>
        <begin position="61"/>
        <end position="71"/>
    </location>
</feature>
<reference evidence="3" key="1">
    <citation type="submission" date="2014-11" db="EMBL/GenBank/DDBJ databases">
        <authorList>
            <person name="Otto D Thomas"/>
            <person name="Naeem Raeece"/>
        </authorList>
    </citation>
    <scope>NUCLEOTIDE SEQUENCE</scope>
</reference>
<feature type="transmembrane region" description="Helical" evidence="2">
    <location>
        <begin position="18"/>
        <end position="38"/>
    </location>
</feature>
<evidence type="ECO:0000256" key="1">
    <source>
        <dbReference type="SAM" id="MobiDB-lite"/>
    </source>
</evidence>
<feature type="region of interest" description="Disordered" evidence="1">
    <location>
        <begin position="878"/>
        <end position="902"/>
    </location>
</feature>
<keyword evidence="2" id="KW-0812">Transmembrane</keyword>
<feature type="compositionally biased region" description="Basic and acidic residues" evidence="1">
    <location>
        <begin position="468"/>
        <end position="485"/>
    </location>
</feature>
<keyword evidence="2" id="KW-1133">Transmembrane helix</keyword>
<feature type="region of interest" description="Disordered" evidence="1">
    <location>
        <begin position="385"/>
        <end position="517"/>
    </location>
</feature>
<feature type="region of interest" description="Disordered" evidence="1">
    <location>
        <begin position="60"/>
        <end position="79"/>
    </location>
</feature>
<feature type="compositionally biased region" description="Acidic residues" evidence="1">
    <location>
        <begin position="486"/>
        <end position="496"/>
    </location>
</feature>
<feature type="region of interest" description="Disordered" evidence="1">
    <location>
        <begin position="827"/>
        <end position="849"/>
    </location>
</feature>
<name>A0A0G4F5Q3_9ALVE</name>
<dbReference type="VEuPathDB" id="CryptoDB:Cvel_15296"/>
<dbReference type="EMBL" id="CDMZ01000137">
    <property type="protein sequence ID" value="CEM07690.1"/>
    <property type="molecule type" value="Genomic_DNA"/>
</dbReference>
<sequence length="959" mass="103353">MVPQPLHNRAGPWHVGRLCLAFMSLTGMTLAFLPSPLVPLPSLRTFSRELRSPVSVLRASAEAEKKEEKGPASKSQRQALIRAQAAARYNALKEQQNSKSVATRNSATKNLDMANKALALRKARQMRAMKGDKGSTIKGGGGGAGMGGWGGGNKQYAVVTDDDKVCEEARMKAQAAVDGGSYFQAISILERSRKSMKMDSPQGCRAALELAMAYEMAGDYENAKRNYGVIIRKAGNKNIQTAASNLFSRLSQWQATGGGSLPNSPENLYGQVKFDESLFKLSKEDFASGDFVRKALAAPSQMDKLRKYSSYESLQLRYGVRPVDDVDLARERLEQAAQMSNPRAFGEAATPLNVARRERPQVAPESPVVEAMRFFRTALSVRLQEEKGSEGGTVAAASPGETGQQTQREAQGEGQEEDGDPESRVSSLLSSLMEAGGRVGEEEGVEGGVGDGGIGEGLGEGSSAVDFDGAKGFRDAEEAALKEQSQEEEAKEEENEAAGGSGLSAPPGTTVFGPGGWEKEWRKAGLEESLSAIKGEWWQVLRIDDEGEVLYANSEEGQKSRLLPFLPAAFSKKRSQAEAQSNQRVGSGRFAAAPVTESALKVPQLVIVTRPESFNGGPGRQLPQSASARARDALRTSSSAEVLVRWSESLGGFGETSADGRAILNMRKGSIDIVWDRTQFALGPRKGGSLSTGGTPLPIPSRFAILHADRKMLVLWDPQAERSSFLPGGRKKRRDPLAGCSLWLRPSIEAQDEKALLRRGDRQMLQSTSTKRVGGQVTSDPYSKDYFAPEPVPKMGGSSREWMAAAALIRAEEGEAGDIQEGQAGAVRGMEEEEDAGTRFPFPSLTDNPLPPVSAVSTATAQEGLAEPLSLLEALEAEPSPEATVEKKKTPEGPRYTGAGGDMSLRRDWGLAEENRLQKRIGGVLGNRSGDIKLIRTRQQLFWKHMPMDLRKSPTGPLP</sequence>
<organism evidence="3">
    <name type="scientific">Chromera velia CCMP2878</name>
    <dbReference type="NCBI Taxonomy" id="1169474"/>
    <lineage>
        <taxon>Eukaryota</taxon>
        <taxon>Sar</taxon>
        <taxon>Alveolata</taxon>
        <taxon>Colpodellida</taxon>
        <taxon>Chromeraceae</taxon>
        <taxon>Chromera</taxon>
    </lineage>
</organism>
<accession>A0A0G4F5Q3</accession>
<keyword evidence="2" id="KW-0472">Membrane</keyword>
<proteinExistence type="predicted"/>
<gene>
    <name evidence="3" type="ORF">Cvel_15296</name>
</gene>
<protein>
    <submittedName>
        <fullName evidence="3">Uncharacterized protein</fullName>
    </submittedName>
</protein>
<evidence type="ECO:0000313" key="3">
    <source>
        <dbReference type="EMBL" id="CEM07690.1"/>
    </source>
</evidence>
<dbReference type="AlphaFoldDB" id="A0A0G4F5Q3"/>
<feature type="compositionally biased region" description="Gly residues" evidence="1">
    <location>
        <begin position="446"/>
        <end position="460"/>
    </location>
</feature>